<protein>
    <recommendedName>
        <fullName evidence="8">Ion-translocating oxidoreductase complex subunit C</fullName>
        <ecNumber evidence="8">7.-.-.-</ecNumber>
    </recommendedName>
    <alternativeName>
        <fullName evidence="8">Rnf electron transport complex subunit C</fullName>
    </alternativeName>
</protein>
<evidence type="ECO:0000256" key="6">
    <source>
        <dbReference type="ARBA" id="ARBA00023004"/>
    </source>
</evidence>
<dbReference type="Gene3D" id="3.10.20.600">
    <property type="match status" value="1"/>
</dbReference>
<comment type="cofactor">
    <cofactor evidence="8">
        <name>[4Fe-4S] cluster</name>
        <dbReference type="ChEBI" id="CHEBI:49883"/>
    </cofactor>
    <text evidence="8">Binds 2 [4Fe-4S] clusters per subunit.</text>
</comment>
<accession>A0A844G6Q5</accession>
<dbReference type="PANTHER" id="PTHR43034:SF2">
    <property type="entry name" value="ION-TRANSLOCATING OXIDOREDUCTASE COMPLEX SUBUNIT C"/>
    <property type="match status" value="1"/>
</dbReference>
<evidence type="ECO:0000259" key="10">
    <source>
        <dbReference type="PROSITE" id="PS51379"/>
    </source>
</evidence>
<evidence type="ECO:0000256" key="2">
    <source>
        <dbReference type="ARBA" id="ARBA00022485"/>
    </source>
</evidence>
<comment type="subunit">
    <text evidence="8">The complex is composed of six subunits: RnfA, RnfB, RnfC, RnfD, RnfE and RnfG.</text>
</comment>
<dbReference type="PROSITE" id="PS51379">
    <property type="entry name" value="4FE4S_FER_2"/>
    <property type="match status" value="1"/>
</dbReference>
<dbReference type="PROSITE" id="PS00198">
    <property type="entry name" value="4FE4S_FER_1"/>
    <property type="match status" value="2"/>
</dbReference>
<dbReference type="Pfam" id="PF13237">
    <property type="entry name" value="Fer4_10"/>
    <property type="match status" value="1"/>
</dbReference>
<evidence type="ECO:0000313" key="11">
    <source>
        <dbReference type="EMBL" id="MST98575.1"/>
    </source>
</evidence>
<dbReference type="HAMAP" id="MF_00461">
    <property type="entry name" value="RsxC_RnfC"/>
    <property type="match status" value="1"/>
</dbReference>
<evidence type="ECO:0000256" key="4">
    <source>
        <dbReference type="ARBA" id="ARBA00022737"/>
    </source>
</evidence>
<dbReference type="InterPro" id="IPR011538">
    <property type="entry name" value="Nuo51_FMN-bd"/>
</dbReference>
<keyword evidence="12" id="KW-1185">Reference proteome</keyword>
<evidence type="ECO:0000256" key="7">
    <source>
        <dbReference type="ARBA" id="ARBA00023014"/>
    </source>
</evidence>
<dbReference type="InterPro" id="IPR026902">
    <property type="entry name" value="RnfC_N"/>
</dbReference>
<comment type="similarity">
    <text evidence="8">Belongs to the 4Fe4S bacterial-type ferredoxin family. RnfC subfamily.</text>
</comment>
<keyword evidence="8" id="KW-1278">Translocase</keyword>
<dbReference type="GO" id="GO:0005886">
    <property type="term" value="C:plasma membrane"/>
    <property type="evidence" value="ECO:0007669"/>
    <property type="project" value="UniProtKB-SubCell"/>
</dbReference>
<dbReference type="AlphaFoldDB" id="A0A844G6Q5"/>
<organism evidence="11 12">
    <name type="scientific">Victivallis lenta</name>
    <dbReference type="NCBI Taxonomy" id="2606640"/>
    <lineage>
        <taxon>Bacteria</taxon>
        <taxon>Pseudomonadati</taxon>
        <taxon>Lentisphaerota</taxon>
        <taxon>Lentisphaeria</taxon>
        <taxon>Victivallales</taxon>
        <taxon>Victivallaceae</taxon>
        <taxon>Victivallis</taxon>
    </lineage>
</organism>
<dbReference type="SUPFAM" id="SSF46548">
    <property type="entry name" value="alpha-helical ferredoxin"/>
    <property type="match status" value="1"/>
</dbReference>
<dbReference type="NCBIfam" id="NF003454">
    <property type="entry name" value="PRK05035.1"/>
    <property type="match status" value="1"/>
</dbReference>
<dbReference type="GO" id="GO:0051539">
    <property type="term" value="F:4 iron, 4 sulfur cluster binding"/>
    <property type="evidence" value="ECO:0007669"/>
    <property type="project" value="UniProtKB-KW"/>
</dbReference>
<dbReference type="InterPro" id="IPR010208">
    <property type="entry name" value="Ion_transpt_RnfC/RsxC"/>
</dbReference>
<feature type="binding site" evidence="8">
    <location>
        <position position="381"/>
    </location>
    <ligand>
        <name>[4Fe-4S] cluster</name>
        <dbReference type="ChEBI" id="CHEBI:49883"/>
        <label>2</label>
    </ligand>
</feature>
<feature type="binding site" evidence="8">
    <location>
        <position position="374"/>
    </location>
    <ligand>
        <name>[4Fe-4S] cluster</name>
        <dbReference type="ChEBI" id="CHEBI:49883"/>
        <label>1</label>
    </ligand>
</feature>
<evidence type="ECO:0000256" key="3">
    <source>
        <dbReference type="ARBA" id="ARBA00022723"/>
    </source>
</evidence>
<dbReference type="Pfam" id="PF10531">
    <property type="entry name" value="SLBB"/>
    <property type="match status" value="1"/>
</dbReference>
<dbReference type="Pfam" id="PF01512">
    <property type="entry name" value="Complex1_51K"/>
    <property type="match status" value="1"/>
</dbReference>
<sequence>MSKNSRNVMSFDGGIHPAGDGKSLSAGSPVRKAPLLDRYTVVISESVGKPPKPVVKAGDEVKKHQLIAEADGFVSANLHAPTSGKVIGIVDVQGAMGMPVPAIQIEADGKDEAAEPMPALDWRCAPVSDLLKRITDCGVVGMGGAAFPTHVKLSPPPEKEVDTLILNGAECEPYLTADHRLMLENPGAVLEGAAISAKILGVKNIYIGVEVNKVDAIEALNRNAADFGVRVVGLKVQYPQGSEKQLIKAITDREVPTGGLPMDAHCVVQNVGTAAAVADAVCRGIPLVERITTVTGEVVKNPGNWLLKLGTPVIEAIRFAGGVTAEPGKLIMGGPMMGFAQKNFDVTICKNSSGVLLLPQSESIAYGSAGCIRCGRCVEGCPMNLVPCLLGNAIEAERFELAAQNHVMDCLECGSCAYVCPAHRPLVQHMRRAKAEIRKQSKK</sequence>
<keyword evidence="2 8" id="KW-0004">4Fe-4S</keyword>
<keyword evidence="8" id="KW-0472">Membrane</keyword>
<feature type="domain" description="4Fe-4S ferredoxin-type" evidence="10">
    <location>
        <begin position="362"/>
        <end position="391"/>
    </location>
</feature>
<dbReference type="NCBIfam" id="TIGR01945">
    <property type="entry name" value="rnfC"/>
    <property type="match status" value="1"/>
</dbReference>
<comment type="caution">
    <text evidence="11">The sequence shown here is derived from an EMBL/GenBank/DDBJ whole genome shotgun (WGS) entry which is preliminary data.</text>
</comment>
<feature type="binding site" evidence="8">
    <location>
        <position position="413"/>
    </location>
    <ligand>
        <name>[4Fe-4S] cluster</name>
        <dbReference type="ChEBI" id="CHEBI:49883"/>
        <label>2</label>
    </ligand>
</feature>
<keyword evidence="6 8" id="KW-0408">Iron</keyword>
<evidence type="ECO:0000256" key="5">
    <source>
        <dbReference type="ARBA" id="ARBA00022982"/>
    </source>
</evidence>
<keyword evidence="5 8" id="KW-0249">Electron transport</keyword>
<reference evidence="11 12" key="1">
    <citation type="submission" date="2019-08" db="EMBL/GenBank/DDBJ databases">
        <title>In-depth cultivation of the pig gut microbiome towards novel bacterial diversity and tailored functional studies.</title>
        <authorList>
            <person name="Wylensek D."/>
            <person name="Hitch T.C.A."/>
            <person name="Clavel T."/>
        </authorList>
    </citation>
    <scope>NUCLEOTIDE SEQUENCE [LARGE SCALE GENOMIC DNA]</scope>
    <source>
        <strain evidence="11 12">BBE-744-WT-12</strain>
    </source>
</reference>
<dbReference type="SUPFAM" id="SSF142019">
    <property type="entry name" value="Nqo1 FMN-binding domain-like"/>
    <property type="match status" value="1"/>
</dbReference>
<gene>
    <name evidence="11" type="primary">rsxC</name>
    <name evidence="8" type="synonym">rnfC</name>
    <name evidence="11" type="ORF">FYJ85_16170</name>
</gene>
<keyword evidence="1 8" id="KW-0813">Transport</keyword>
<dbReference type="Gene3D" id="3.40.50.11540">
    <property type="entry name" value="NADH-ubiquinone oxidoreductase 51kDa subunit"/>
    <property type="match status" value="1"/>
</dbReference>
<dbReference type="Gene3D" id="3.30.70.20">
    <property type="match status" value="1"/>
</dbReference>
<dbReference type="Proteomes" id="UP000435649">
    <property type="component" value="Unassembled WGS sequence"/>
</dbReference>
<keyword evidence="7 8" id="KW-0411">Iron-sulfur</keyword>
<dbReference type="InterPro" id="IPR037225">
    <property type="entry name" value="Nuo51_FMN-bd_sf"/>
</dbReference>
<dbReference type="Pfam" id="PF13375">
    <property type="entry name" value="RnfC_N"/>
    <property type="match status" value="1"/>
</dbReference>
<evidence type="ECO:0000256" key="8">
    <source>
        <dbReference type="HAMAP-Rule" id="MF_00461"/>
    </source>
</evidence>
<feature type="binding site" evidence="8">
    <location>
        <position position="420"/>
    </location>
    <ligand>
        <name>[4Fe-4S] cluster</name>
        <dbReference type="ChEBI" id="CHEBI:49883"/>
        <label>1</label>
    </ligand>
</feature>
<dbReference type="PANTHER" id="PTHR43034">
    <property type="entry name" value="ION-TRANSLOCATING OXIDOREDUCTASE COMPLEX SUBUNIT C"/>
    <property type="match status" value="1"/>
</dbReference>
<dbReference type="InterPro" id="IPR017896">
    <property type="entry name" value="4Fe4S_Fe-S-bd"/>
</dbReference>
<dbReference type="EC" id="7.-.-.-" evidence="8"/>
<feature type="binding site" evidence="8">
    <location>
        <position position="371"/>
    </location>
    <ligand>
        <name>[4Fe-4S] cluster</name>
        <dbReference type="ChEBI" id="CHEBI:49883"/>
        <label>1</label>
    </ligand>
</feature>
<dbReference type="EMBL" id="VUNS01000020">
    <property type="protein sequence ID" value="MST98575.1"/>
    <property type="molecule type" value="Genomic_DNA"/>
</dbReference>
<dbReference type="GO" id="GO:0009055">
    <property type="term" value="F:electron transfer activity"/>
    <property type="evidence" value="ECO:0007669"/>
    <property type="project" value="InterPro"/>
</dbReference>
<dbReference type="GO" id="GO:0046872">
    <property type="term" value="F:metal ion binding"/>
    <property type="evidence" value="ECO:0007669"/>
    <property type="project" value="UniProtKB-KW"/>
</dbReference>
<evidence type="ECO:0000313" key="12">
    <source>
        <dbReference type="Proteomes" id="UP000435649"/>
    </source>
</evidence>
<dbReference type="GO" id="GO:0022900">
    <property type="term" value="P:electron transport chain"/>
    <property type="evidence" value="ECO:0007669"/>
    <property type="project" value="UniProtKB-UniRule"/>
</dbReference>
<feature type="binding site" evidence="8">
    <location>
        <position position="416"/>
    </location>
    <ligand>
        <name>[4Fe-4S] cluster</name>
        <dbReference type="ChEBI" id="CHEBI:49883"/>
        <label>2</label>
    </ligand>
</feature>
<feature type="binding site" evidence="8">
    <location>
        <position position="410"/>
    </location>
    <ligand>
        <name>[4Fe-4S] cluster</name>
        <dbReference type="ChEBI" id="CHEBI:49883"/>
        <label>2</label>
    </ligand>
</feature>
<keyword evidence="4 8" id="KW-0677">Repeat</keyword>
<keyword evidence="3 8" id="KW-0479">Metal-binding</keyword>
<feature type="region of interest" description="Disordered" evidence="9">
    <location>
        <begin position="1"/>
        <end position="29"/>
    </location>
</feature>
<name>A0A844G6Q5_9BACT</name>
<feature type="binding site" evidence="8">
    <location>
        <position position="377"/>
    </location>
    <ligand>
        <name>[4Fe-4S] cluster</name>
        <dbReference type="ChEBI" id="CHEBI:49883"/>
        <label>1</label>
    </ligand>
</feature>
<comment type="function">
    <text evidence="8">Part of a membrane-bound complex that couples electron transfer with translocation of ions across the membrane.</text>
</comment>
<evidence type="ECO:0000256" key="9">
    <source>
        <dbReference type="SAM" id="MobiDB-lite"/>
    </source>
</evidence>
<dbReference type="InterPro" id="IPR017900">
    <property type="entry name" value="4Fe4S_Fe_S_CS"/>
</dbReference>
<evidence type="ECO:0000256" key="1">
    <source>
        <dbReference type="ARBA" id="ARBA00022448"/>
    </source>
</evidence>
<keyword evidence="8" id="KW-1003">Cell membrane</keyword>
<dbReference type="RefSeq" id="WP_106054045.1">
    <property type="nucleotide sequence ID" value="NZ_CALXOB010000051.1"/>
</dbReference>
<dbReference type="InterPro" id="IPR019554">
    <property type="entry name" value="Soluble_ligand-bd"/>
</dbReference>
<comment type="subcellular location">
    <subcellularLocation>
        <location evidence="8">Cell membrane</location>
        <topology evidence="8">Peripheral membrane protein</topology>
    </subcellularLocation>
</comment>
<proteinExistence type="inferred from homology"/>